<dbReference type="AlphaFoldDB" id="A0AAD1XPL5"/>
<dbReference type="EMBL" id="CAMPGE010018208">
    <property type="protein sequence ID" value="CAI2376646.1"/>
    <property type="molecule type" value="Genomic_DNA"/>
</dbReference>
<name>A0AAD1XPL5_EUPCR</name>
<gene>
    <name evidence="1" type="ORF">ECRASSUSDP1_LOCUS18016</name>
</gene>
<evidence type="ECO:0000313" key="1">
    <source>
        <dbReference type="EMBL" id="CAI2376646.1"/>
    </source>
</evidence>
<protein>
    <submittedName>
        <fullName evidence="1">Uncharacterized protein</fullName>
    </submittedName>
</protein>
<keyword evidence="2" id="KW-1185">Reference proteome</keyword>
<proteinExistence type="predicted"/>
<organism evidence="1 2">
    <name type="scientific">Euplotes crassus</name>
    <dbReference type="NCBI Taxonomy" id="5936"/>
    <lineage>
        <taxon>Eukaryota</taxon>
        <taxon>Sar</taxon>
        <taxon>Alveolata</taxon>
        <taxon>Ciliophora</taxon>
        <taxon>Intramacronucleata</taxon>
        <taxon>Spirotrichea</taxon>
        <taxon>Hypotrichia</taxon>
        <taxon>Euplotida</taxon>
        <taxon>Euplotidae</taxon>
        <taxon>Moneuplotes</taxon>
    </lineage>
</organism>
<dbReference type="Proteomes" id="UP001295684">
    <property type="component" value="Unassembled WGS sequence"/>
</dbReference>
<sequence>MSLRRISNCRIRAREQSLNQKITYELSKTLPFLKKQSRRNRYKSQKQSSLASIKNLQQSCFTNIRIQEREDTYDSRFHFGHSKSFKLPIKIHQPQSSESEDIVTIRPYNSKMMLKLKETGSSNGSRSNLKDFEDDSYSNLFQNKYVLKKKKLIKQYLKKQKYTFAREFPLPLLSQTKKQSAFDTPKKYMGNACMKHEKEGFMRRNKLLLEYLIHERLKKKK</sequence>
<reference evidence="1" key="1">
    <citation type="submission" date="2023-07" db="EMBL/GenBank/DDBJ databases">
        <authorList>
            <consortium name="AG Swart"/>
            <person name="Singh M."/>
            <person name="Singh A."/>
            <person name="Seah K."/>
            <person name="Emmerich C."/>
        </authorList>
    </citation>
    <scope>NUCLEOTIDE SEQUENCE</scope>
    <source>
        <strain evidence="1">DP1</strain>
    </source>
</reference>
<evidence type="ECO:0000313" key="2">
    <source>
        <dbReference type="Proteomes" id="UP001295684"/>
    </source>
</evidence>
<accession>A0AAD1XPL5</accession>
<comment type="caution">
    <text evidence="1">The sequence shown here is derived from an EMBL/GenBank/DDBJ whole genome shotgun (WGS) entry which is preliminary data.</text>
</comment>